<dbReference type="Proteomes" id="UP001557470">
    <property type="component" value="Unassembled WGS sequence"/>
</dbReference>
<name>A0ABD0XEP8_UMBPY</name>
<gene>
    <name evidence="2" type="ORF">UPYG_G00157860</name>
</gene>
<feature type="region of interest" description="Disordered" evidence="1">
    <location>
        <begin position="108"/>
        <end position="159"/>
    </location>
</feature>
<protein>
    <submittedName>
        <fullName evidence="2">Uncharacterized protein</fullName>
    </submittedName>
</protein>
<keyword evidence="3" id="KW-1185">Reference proteome</keyword>
<dbReference type="AlphaFoldDB" id="A0ABD0XEP8"/>
<accession>A0ABD0XEP8</accession>
<organism evidence="2 3">
    <name type="scientific">Umbra pygmaea</name>
    <name type="common">Eastern mudminnow</name>
    <dbReference type="NCBI Taxonomy" id="75934"/>
    <lineage>
        <taxon>Eukaryota</taxon>
        <taxon>Metazoa</taxon>
        <taxon>Chordata</taxon>
        <taxon>Craniata</taxon>
        <taxon>Vertebrata</taxon>
        <taxon>Euteleostomi</taxon>
        <taxon>Actinopterygii</taxon>
        <taxon>Neopterygii</taxon>
        <taxon>Teleostei</taxon>
        <taxon>Protacanthopterygii</taxon>
        <taxon>Esociformes</taxon>
        <taxon>Umbridae</taxon>
        <taxon>Umbra</taxon>
    </lineage>
</organism>
<dbReference type="PANTHER" id="PTHR47306">
    <property type="entry name" value="SI:CH211-178J18.4-RELATED"/>
    <property type="match status" value="1"/>
</dbReference>
<evidence type="ECO:0000313" key="2">
    <source>
        <dbReference type="EMBL" id="KAL0985512.1"/>
    </source>
</evidence>
<comment type="caution">
    <text evidence="2">The sequence shown here is derived from an EMBL/GenBank/DDBJ whole genome shotgun (WGS) entry which is preliminary data.</text>
</comment>
<evidence type="ECO:0000313" key="3">
    <source>
        <dbReference type="Proteomes" id="UP001557470"/>
    </source>
</evidence>
<proteinExistence type="predicted"/>
<reference evidence="2 3" key="1">
    <citation type="submission" date="2024-06" db="EMBL/GenBank/DDBJ databases">
        <authorList>
            <person name="Pan Q."/>
            <person name="Wen M."/>
            <person name="Jouanno E."/>
            <person name="Zahm M."/>
            <person name="Klopp C."/>
            <person name="Cabau C."/>
            <person name="Louis A."/>
            <person name="Berthelot C."/>
            <person name="Parey E."/>
            <person name="Roest Crollius H."/>
            <person name="Montfort J."/>
            <person name="Robinson-Rechavi M."/>
            <person name="Bouchez O."/>
            <person name="Lampietro C."/>
            <person name="Lopez Roques C."/>
            <person name="Donnadieu C."/>
            <person name="Postlethwait J."/>
            <person name="Bobe J."/>
            <person name="Verreycken H."/>
            <person name="Guiguen Y."/>
        </authorList>
    </citation>
    <scope>NUCLEOTIDE SEQUENCE [LARGE SCALE GENOMIC DNA]</scope>
    <source>
        <strain evidence="2">Up_M1</strain>
        <tissue evidence="2">Testis</tissue>
    </source>
</reference>
<sequence>MSPEKNESRLPVPCKFCNKVFRRLTQHLNKKCMKDASKVDIMSVRAAARKAAYEHIEKGMVVDYRHLEGLLSLPEDRVKIVSWLEETKHIIINKKPLPVVSPRVEEVQQSEIPEPSEGQAMETDASEPEMETDMITEQDSPPYQRDERKQDTIFPPVLKTLSEEAGMHRYFPARLGSRE</sequence>
<feature type="compositionally biased region" description="Acidic residues" evidence="1">
    <location>
        <begin position="124"/>
        <end position="136"/>
    </location>
</feature>
<dbReference type="EMBL" id="JAGEUA010000004">
    <property type="protein sequence ID" value="KAL0985512.1"/>
    <property type="molecule type" value="Genomic_DNA"/>
</dbReference>
<dbReference type="PANTHER" id="PTHR47306:SF2">
    <property type="entry name" value="CORE-BINDING (CB) DOMAIN-CONTAINING PROTEIN"/>
    <property type="match status" value="1"/>
</dbReference>
<evidence type="ECO:0000256" key="1">
    <source>
        <dbReference type="SAM" id="MobiDB-lite"/>
    </source>
</evidence>